<name>A0ABZ0QLY7_9FIRM</name>
<feature type="domain" description="FAD-binding PCMH-type" evidence="6">
    <location>
        <begin position="57"/>
        <end position="234"/>
    </location>
</feature>
<dbReference type="Gene3D" id="1.10.45.10">
    <property type="entry name" value="Vanillyl-alcohol Oxidase, Chain A, domain 4"/>
    <property type="match status" value="1"/>
</dbReference>
<dbReference type="Pfam" id="PF01565">
    <property type="entry name" value="FAD_binding_4"/>
    <property type="match status" value="1"/>
</dbReference>
<evidence type="ECO:0000256" key="5">
    <source>
        <dbReference type="SAM" id="MobiDB-lite"/>
    </source>
</evidence>
<dbReference type="EMBL" id="CP132508">
    <property type="protein sequence ID" value="WPD18506.1"/>
    <property type="molecule type" value="Genomic_DNA"/>
</dbReference>
<dbReference type="InterPro" id="IPR036318">
    <property type="entry name" value="FAD-bd_PCMH-like_sf"/>
</dbReference>
<evidence type="ECO:0000313" key="8">
    <source>
        <dbReference type="Proteomes" id="UP001304683"/>
    </source>
</evidence>
<dbReference type="SUPFAM" id="SSF56176">
    <property type="entry name" value="FAD-binding/transporter-associated domain-like"/>
    <property type="match status" value="1"/>
</dbReference>
<keyword evidence="3" id="KW-0274">FAD</keyword>
<evidence type="ECO:0000313" key="7">
    <source>
        <dbReference type="EMBL" id="WPD18506.1"/>
    </source>
</evidence>
<dbReference type="InterPro" id="IPR016164">
    <property type="entry name" value="FAD-linked_Oxase-like_C"/>
</dbReference>
<comment type="cofactor">
    <cofactor evidence="1">
        <name>FAD</name>
        <dbReference type="ChEBI" id="CHEBI:57692"/>
    </cofactor>
</comment>
<dbReference type="Proteomes" id="UP001304683">
    <property type="component" value="Chromosome"/>
</dbReference>
<dbReference type="InterPro" id="IPR004113">
    <property type="entry name" value="FAD-bd_oxidored_4_C"/>
</dbReference>
<reference evidence="7 8" key="1">
    <citation type="submission" date="2023-08" db="EMBL/GenBank/DDBJ databases">
        <title>Genome sequence of Thermaerobacter compostii strain Ins1, a spore-forming filamentous bacterium isolated from a deep geothermal reservoir.</title>
        <authorList>
            <person name="Bregnard D."/>
            <person name="Gonzalez D."/>
            <person name="Junier P."/>
        </authorList>
    </citation>
    <scope>NUCLEOTIDE SEQUENCE [LARGE SCALE GENOMIC DNA]</scope>
    <source>
        <strain evidence="7 8">Ins1</strain>
    </source>
</reference>
<dbReference type="RefSeq" id="WP_318750338.1">
    <property type="nucleotide sequence ID" value="NZ_CP132508.1"/>
</dbReference>
<evidence type="ECO:0000256" key="4">
    <source>
        <dbReference type="ARBA" id="ARBA00023002"/>
    </source>
</evidence>
<dbReference type="Gene3D" id="3.30.465.10">
    <property type="match status" value="1"/>
</dbReference>
<organism evidence="7 8">
    <name type="scientific">Thermaerobacter composti</name>
    <dbReference type="NCBI Taxonomy" id="554949"/>
    <lineage>
        <taxon>Bacteria</taxon>
        <taxon>Bacillati</taxon>
        <taxon>Bacillota</taxon>
        <taxon>Clostridia</taxon>
        <taxon>Eubacteriales</taxon>
        <taxon>Clostridiales Family XVII. Incertae Sedis</taxon>
        <taxon>Thermaerobacter</taxon>
    </lineage>
</organism>
<keyword evidence="4" id="KW-0560">Oxidoreductase</keyword>
<keyword evidence="2" id="KW-0285">Flavoprotein</keyword>
<dbReference type="PANTHER" id="PTHR11748">
    <property type="entry name" value="D-LACTATE DEHYDROGENASE"/>
    <property type="match status" value="1"/>
</dbReference>
<feature type="compositionally biased region" description="Gly residues" evidence="5">
    <location>
        <begin position="422"/>
        <end position="435"/>
    </location>
</feature>
<evidence type="ECO:0000256" key="2">
    <source>
        <dbReference type="ARBA" id="ARBA00022630"/>
    </source>
</evidence>
<dbReference type="Gene3D" id="3.30.43.10">
    <property type="entry name" value="Uridine Diphospho-n-acetylenolpyruvylglucosamine Reductase, domain 2"/>
    <property type="match status" value="1"/>
</dbReference>
<dbReference type="PANTHER" id="PTHR11748:SF118">
    <property type="entry name" value="ALKYLDIHYDROXYACETONEPHOSPHATE SYNTHASE (PRECURSOR)"/>
    <property type="match status" value="1"/>
</dbReference>
<dbReference type="SUPFAM" id="SSF55103">
    <property type="entry name" value="FAD-linked oxidases, C-terminal domain"/>
    <property type="match status" value="1"/>
</dbReference>
<evidence type="ECO:0000256" key="1">
    <source>
        <dbReference type="ARBA" id="ARBA00001974"/>
    </source>
</evidence>
<proteinExistence type="predicted"/>
<dbReference type="PROSITE" id="PS51387">
    <property type="entry name" value="FAD_PCMH"/>
    <property type="match status" value="1"/>
</dbReference>
<evidence type="ECO:0000256" key="3">
    <source>
        <dbReference type="ARBA" id="ARBA00022827"/>
    </source>
</evidence>
<gene>
    <name evidence="7" type="ORF">Q5761_09050</name>
</gene>
<dbReference type="InterPro" id="IPR006094">
    <property type="entry name" value="Oxid_FAD_bind_N"/>
</dbReference>
<sequence length="644" mass="67252">MDGEGSLVTQSASLPEPLLKELCDLLGAHHVSVDPHELEWAAMDFTGGYRLGRTGQRARRPLAVVRPGDVEDVRQLVVWAARHRIPLVPRGGGTGVMGSAVPQLPAVVVDLTRLDDIVVHPDDMLAEAGAGATLAAVDAALRRHGLALAHDPWSVGIATVGGAIGTDGVGYLAGRWGSMGQQVVAIEAVLPDGQVVRTRPVPKPPAGPDLRALFAGSQGTLGIVTRAWIQAIGAPEVMLFRSYRFRGFEPGFEAVRALWRAGVIPDLLDFTDDYPAAVELPPGYEDDLGRTGLLHLGFFGAAEEARGRLAAADRIVKRFDARDLGEEPAREFWERRHEIAEQFALPILQARDARRRWQQGAFDYINLALPASQVIPYRREALARIAADPRFYAGETGLWGRPEVFSLLVSAAHPAAAQAAGGAAGAGSAGAGGPESTGVGAASADEPGPWAAEWTPEDAAAMEQLMHDLMRMAQARGGNMECLHGTGLKLLPLLQDEFGPALDVIRKIKRALDPLDLMNPGKWGETAGAPASDGGVAPPDGSGGRDGVVVVRGGSGGGSGSVEADRRGDGGRSPGAAGDPVAPRSGREGDPAGEPGARPAGNGDGGATAGSARGRRAADATAAMPGNGRWRTGRAFHPGWFTRA</sequence>
<dbReference type="InterPro" id="IPR016166">
    <property type="entry name" value="FAD-bd_PCMH"/>
</dbReference>
<keyword evidence="8" id="KW-1185">Reference proteome</keyword>
<protein>
    <submittedName>
        <fullName evidence="7">FAD-binding oxidoreductase</fullName>
    </submittedName>
</protein>
<dbReference type="InterPro" id="IPR016169">
    <property type="entry name" value="FAD-bd_PCMH_sub2"/>
</dbReference>
<feature type="region of interest" description="Disordered" evidence="5">
    <location>
        <begin position="515"/>
        <end position="644"/>
    </location>
</feature>
<accession>A0ABZ0QLY7</accession>
<dbReference type="InterPro" id="IPR016167">
    <property type="entry name" value="FAD-bd_PCMH_sub1"/>
</dbReference>
<dbReference type="InterPro" id="IPR016171">
    <property type="entry name" value="Vanillyl_alc_oxidase_C-sub2"/>
</dbReference>
<dbReference type="Pfam" id="PF02913">
    <property type="entry name" value="FAD-oxidase_C"/>
    <property type="match status" value="1"/>
</dbReference>
<evidence type="ECO:0000259" key="6">
    <source>
        <dbReference type="PROSITE" id="PS51387"/>
    </source>
</evidence>
<feature type="region of interest" description="Disordered" evidence="5">
    <location>
        <begin position="422"/>
        <end position="452"/>
    </location>
</feature>